<feature type="transmembrane region" description="Helical" evidence="7">
    <location>
        <begin position="12"/>
        <end position="34"/>
    </location>
</feature>
<dbReference type="AlphaFoldDB" id="A0AAT9FHN8"/>
<dbReference type="PANTHER" id="PTHR34582">
    <property type="entry name" value="UPF0702 TRANSMEMBRANE PROTEIN YCAP"/>
    <property type="match status" value="1"/>
</dbReference>
<gene>
    <name evidence="9" type="ORF">NT6N_05100</name>
</gene>
<keyword evidence="6 7" id="KW-0472">Membrane</keyword>
<evidence type="ECO:0000256" key="4">
    <source>
        <dbReference type="ARBA" id="ARBA00022692"/>
    </source>
</evidence>
<comment type="similarity">
    <text evidence="2">Belongs to the UPF0702 family.</text>
</comment>
<feature type="transmembrane region" description="Helical" evidence="7">
    <location>
        <begin position="70"/>
        <end position="87"/>
    </location>
</feature>
<protein>
    <recommendedName>
        <fullName evidence="8">YetF C-terminal domain-containing protein</fullName>
    </recommendedName>
</protein>
<comment type="subcellular location">
    <subcellularLocation>
        <location evidence="1">Cell membrane</location>
        <topology evidence="1">Multi-pass membrane protein</topology>
    </subcellularLocation>
</comment>
<evidence type="ECO:0000256" key="7">
    <source>
        <dbReference type="SAM" id="Phobius"/>
    </source>
</evidence>
<name>A0AAT9FHN8_9BACT</name>
<keyword evidence="4 7" id="KW-0812">Transmembrane</keyword>
<dbReference type="PANTHER" id="PTHR34582:SF6">
    <property type="entry name" value="UPF0702 TRANSMEMBRANE PROTEIN YCAP"/>
    <property type="match status" value="1"/>
</dbReference>
<dbReference type="InterPro" id="IPR007353">
    <property type="entry name" value="DUF421"/>
</dbReference>
<keyword evidence="3" id="KW-1003">Cell membrane</keyword>
<proteinExistence type="inferred from homology"/>
<evidence type="ECO:0000259" key="8">
    <source>
        <dbReference type="Pfam" id="PF04239"/>
    </source>
</evidence>
<feature type="domain" description="YetF C-terminal" evidence="8">
    <location>
        <begin position="90"/>
        <end position="134"/>
    </location>
</feature>
<evidence type="ECO:0000256" key="3">
    <source>
        <dbReference type="ARBA" id="ARBA00022475"/>
    </source>
</evidence>
<sequence length="137" mass="15214">MENWIYAAWPVVWKMVLSCLIIFVAMIGVTRFFGLRTFAKMSSFDFASTIAIGSILAAVVMNGQQSLTKGALAIAVIVLLQSVFSYLSRKSGIFRSVAQNTPILLMQDGEIHHHQLTKANMSVQDLMAKLREAEFDV</sequence>
<evidence type="ECO:0000256" key="1">
    <source>
        <dbReference type="ARBA" id="ARBA00004651"/>
    </source>
</evidence>
<evidence type="ECO:0000256" key="2">
    <source>
        <dbReference type="ARBA" id="ARBA00006448"/>
    </source>
</evidence>
<evidence type="ECO:0000256" key="5">
    <source>
        <dbReference type="ARBA" id="ARBA00022989"/>
    </source>
</evidence>
<accession>A0AAT9FHN8</accession>
<organism evidence="9">
    <name type="scientific">Oceaniferula spumae</name>
    <dbReference type="NCBI Taxonomy" id="2979115"/>
    <lineage>
        <taxon>Bacteria</taxon>
        <taxon>Pseudomonadati</taxon>
        <taxon>Verrucomicrobiota</taxon>
        <taxon>Verrucomicrobiia</taxon>
        <taxon>Verrucomicrobiales</taxon>
        <taxon>Verrucomicrobiaceae</taxon>
        <taxon>Oceaniferula</taxon>
    </lineage>
</organism>
<dbReference type="InterPro" id="IPR023090">
    <property type="entry name" value="UPF0702_alpha/beta_dom_sf"/>
</dbReference>
<keyword evidence="5 7" id="KW-1133">Transmembrane helix</keyword>
<dbReference type="KEGG" id="osu:NT6N_05100"/>
<reference evidence="9" key="1">
    <citation type="submission" date="2024-07" db="EMBL/GenBank/DDBJ databases">
        <title>Complete genome sequence of Verrucomicrobiaceae bacterium NT6N.</title>
        <authorList>
            <person name="Huang C."/>
            <person name="Takami H."/>
            <person name="Hamasaki K."/>
        </authorList>
    </citation>
    <scope>NUCLEOTIDE SEQUENCE</scope>
    <source>
        <strain evidence="9">NT6N</strain>
    </source>
</reference>
<evidence type="ECO:0000256" key="6">
    <source>
        <dbReference type="ARBA" id="ARBA00023136"/>
    </source>
</evidence>
<dbReference type="GO" id="GO:0005886">
    <property type="term" value="C:plasma membrane"/>
    <property type="evidence" value="ECO:0007669"/>
    <property type="project" value="UniProtKB-SubCell"/>
</dbReference>
<feature type="transmembrane region" description="Helical" evidence="7">
    <location>
        <begin position="46"/>
        <end position="64"/>
    </location>
</feature>
<dbReference type="Pfam" id="PF04239">
    <property type="entry name" value="DUF421"/>
    <property type="match status" value="1"/>
</dbReference>
<dbReference type="EMBL" id="AP026866">
    <property type="protein sequence ID" value="BDS05470.1"/>
    <property type="molecule type" value="Genomic_DNA"/>
</dbReference>
<evidence type="ECO:0000313" key="9">
    <source>
        <dbReference type="EMBL" id="BDS05470.1"/>
    </source>
</evidence>
<dbReference type="Gene3D" id="3.30.240.20">
    <property type="entry name" value="bsu07140 like domains"/>
    <property type="match status" value="1"/>
</dbReference>